<dbReference type="PANTHER" id="PTHR30026:SF20">
    <property type="entry name" value="OUTER MEMBRANE PROTEIN TOLC"/>
    <property type="match status" value="1"/>
</dbReference>
<sequence length="481" mass="55211">MKRYILITVLQLCCLPLLKGQLRRQYQLQDFIATAAEHSINKKLAASTRQASHYEYDNFRASVKPQLLLTGTLIDYSKDYLAVRQPDGSSLYQYRIQNTVTAGLSLSQIITATGGTLSVNSSLNRFDDIERKFGQFSTIPANIYLQQPLFGFNAYKWQKKLAPLRLEEANKNYIQQQENISADVVRYFFDVLDAQVNLDLSGKNLQHQQQIYDIELKKVDLGTASREKLLQIRLQILNSIQDQKQAVVLLQTALFNLNSYTANPDTTSMELLLPTELPVLHISMETALQEAIRNRAAFTGFIRRREEAMRDLQQARKERLTVNLTASYGLNNASQQFSKLYQQPNSQQNVTLGVAIPIVDWGRNRGKVNLASNNLKTTEYTIAQEEMNIRQVIVTLVKNADLIRDNIEVSHQTDMIAQERYALAQEQFKLGKLSVTDLNIALMEKDQARKKYINALRTFWDAYYQLRCLTLYDFATDRRII</sequence>
<accession>A0A433WC78</accession>
<dbReference type="GO" id="GO:0009279">
    <property type="term" value="C:cell outer membrane"/>
    <property type="evidence" value="ECO:0007669"/>
    <property type="project" value="UniProtKB-SubCell"/>
</dbReference>
<dbReference type="Proteomes" id="UP000281028">
    <property type="component" value="Unassembled WGS sequence"/>
</dbReference>
<dbReference type="GO" id="GO:0015288">
    <property type="term" value="F:porin activity"/>
    <property type="evidence" value="ECO:0007669"/>
    <property type="project" value="TreeGrafter"/>
</dbReference>
<evidence type="ECO:0000256" key="5">
    <source>
        <dbReference type="ARBA" id="ARBA00022692"/>
    </source>
</evidence>
<evidence type="ECO:0000256" key="6">
    <source>
        <dbReference type="ARBA" id="ARBA00023136"/>
    </source>
</evidence>
<dbReference type="AlphaFoldDB" id="A0A433WC78"/>
<dbReference type="SUPFAM" id="SSF56954">
    <property type="entry name" value="Outer membrane efflux proteins (OEP)"/>
    <property type="match status" value="1"/>
</dbReference>
<organism evidence="8 9">
    <name type="scientific">Chitinophaga solisilvae</name>
    <dbReference type="NCBI Taxonomy" id="1233460"/>
    <lineage>
        <taxon>Bacteria</taxon>
        <taxon>Pseudomonadati</taxon>
        <taxon>Bacteroidota</taxon>
        <taxon>Chitinophagia</taxon>
        <taxon>Chitinophagales</taxon>
        <taxon>Chitinophagaceae</taxon>
        <taxon>Chitinophaga</taxon>
    </lineage>
</organism>
<dbReference type="PANTHER" id="PTHR30026">
    <property type="entry name" value="OUTER MEMBRANE PROTEIN TOLC"/>
    <property type="match status" value="1"/>
</dbReference>
<evidence type="ECO:0000313" key="9">
    <source>
        <dbReference type="Proteomes" id="UP000281028"/>
    </source>
</evidence>
<gene>
    <name evidence="8" type="ORF">ECE50_020565</name>
</gene>
<dbReference type="Gene3D" id="1.20.1600.10">
    <property type="entry name" value="Outer membrane efflux proteins (OEP)"/>
    <property type="match status" value="1"/>
</dbReference>
<keyword evidence="3" id="KW-0813">Transport</keyword>
<dbReference type="Pfam" id="PF02321">
    <property type="entry name" value="OEP"/>
    <property type="match status" value="1"/>
</dbReference>
<evidence type="ECO:0000313" key="8">
    <source>
        <dbReference type="EMBL" id="NSL89247.1"/>
    </source>
</evidence>
<dbReference type="EMBL" id="RIAR02000001">
    <property type="protein sequence ID" value="NSL89247.1"/>
    <property type="molecule type" value="Genomic_DNA"/>
</dbReference>
<comment type="similarity">
    <text evidence="2">Belongs to the outer membrane factor (OMF) (TC 1.B.17) family.</text>
</comment>
<dbReference type="GO" id="GO:0015562">
    <property type="term" value="F:efflux transmembrane transporter activity"/>
    <property type="evidence" value="ECO:0007669"/>
    <property type="project" value="InterPro"/>
</dbReference>
<keyword evidence="4" id="KW-1134">Transmembrane beta strand</keyword>
<evidence type="ECO:0000256" key="2">
    <source>
        <dbReference type="ARBA" id="ARBA00007613"/>
    </source>
</evidence>
<keyword evidence="9" id="KW-1185">Reference proteome</keyword>
<evidence type="ECO:0000256" key="3">
    <source>
        <dbReference type="ARBA" id="ARBA00022448"/>
    </source>
</evidence>
<comment type="caution">
    <text evidence="8">The sequence shown here is derived from an EMBL/GenBank/DDBJ whole genome shotgun (WGS) entry which is preliminary data.</text>
</comment>
<keyword evidence="7" id="KW-0998">Cell outer membrane</keyword>
<evidence type="ECO:0000256" key="1">
    <source>
        <dbReference type="ARBA" id="ARBA00004442"/>
    </source>
</evidence>
<protein>
    <submittedName>
        <fullName evidence="8">TolC family protein</fullName>
    </submittedName>
</protein>
<reference evidence="8" key="1">
    <citation type="submission" date="2020-05" db="EMBL/GenBank/DDBJ databases">
        <title>Chitinophaga laudate sp. nov., isolated from a tropical peat swamp.</title>
        <authorList>
            <person name="Goh C.B.S."/>
            <person name="Lee M.S."/>
            <person name="Parimannan S."/>
            <person name="Pasbakhsh P."/>
            <person name="Yule C.M."/>
            <person name="Rajandas H."/>
            <person name="Loke S."/>
            <person name="Croft L."/>
            <person name="Tan J.B.L."/>
        </authorList>
    </citation>
    <scope>NUCLEOTIDE SEQUENCE</scope>
    <source>
        <strain evidence="8">Mgbs1</strain>
    </source>
</reference>
<dbReference type="InterPro" id="IPR051906">
    <property type="entry name" value="TolC-like"/>
</dbReference>
<dbReference type="GO" id="GO:1990281">
    <property type="term" value="C:efflux pump complex"/>
    <property type="evidence" value="ECO:0007669"/>
    <property type="project" value="TreeGrafter"/>
</dbReference>
<dbReference type="InterPro" id="IPR003423">
    <property type="entry name" value="OMP_efflux"/>
</dbReference>
<dbReference type="OrthoDB" id="940457at2"/>
<keyword evidence="5" id="KW-0812">Transmembrane</keyword>
<proteinExistence type="inferred from homology"/>
<evidence type="ECO:0000256" key="7">
    <source>
        <dbReference type="ARBA" id="ARBA00023237"/>
    </source>
</evidence>
<name>A0A433WC78_9BACT</name>
<comment type="subcellular location">
    <subcellularLocation>
        <location evidence="1">Cell outer membrane</location>
    </subcellularLocation>
</comment>
<keyword evidence="6" id="KW-0472">Membrane</keyword>
<evidence type="ECO:0000256" key="4">
    <source>
        <dbReference type="ARBA" id="ARBA00022452"/>
    </source>
</evidence>